<accession>A0ABQ8IH27</accession>
<evidence type="ECO:0000256" key="2">
    <source>
        <dbReference type="SAM" id="SignalP"/>
    </source>
</evidence>
<dbReference type="PANTHER" id="PTHR48449">
    <property type="entry name" value="DUF1985 DOMAIN-CONTAINING PROTEIN"/>
    <property type="match status" value="1"/>
</dbReference>
<gene>
    <name evidence="4" type="ORF">JRO89_XS02G0266600</name>
</gene>
<evidence type="ECO:0000259" key="3">
    <source>
        <dbReference type="Pfam" id="PF09331"/>
    </source>
</evidence>
<dbReference type="EMBL" id="JAFEMO010000002">
    <property type="protein sequence ID" value="KAH7575975.1"/>
    <property type="molecule type" value="Genomic_DNA"/>
</dbReference>
<proteinExistence type="predicted"/>
<reference evidence="4 5" key="1">
    <citation type="submission" date="2021-02" db="EMBL/GenBank/DDBJ databases">
        <title>Plant Genome Project.</title>
        <authorList>
            <person name="Zhang R.-G."/>
        </authorList>
    </citation>
    <scope>NUCLEOTIDE SEQUENCE [LARGE SCALE GENOMIC DNA]</scope>
    <source>
        <tissue evidence="4">Leaves</tissue>
    </source>
</reference>
<organism evidence="4 5">
    <name type="scientific">Xanthoceras sorbifolium</name>
    <dbReference type="NCBI Taxonomy" id="99658"/>
    <lineage>
        <taxon>Eukaryota</taxon>
        <taxon>Viridiplantae</taxon>
        <taxon>Streptophyta</taxon>
        <taxon>Embryophyta</taxon>
        <taxon>Tracheophyta</taxon>
        <taxon>Spermatophyta</taxon>
        <taxon>Magnoliopsida</taxon>
        <taxon>eudicotyledons</taxon>
        <taxon>Gunneridae</taxon>
        <taxon>Pentapetalae</taxon>
        <taxon>rosids</taxon>
        <taxon>malvids</taxon>
        <taxon>Sapindales</taxon>
        <taxon>Sapindaceae</taxon>
        <taxon>Xanthoceroideae</taxon>
        <taxon>Xanthoceras</taxon>
    </lineage>
</organism>
<keyword evidence="5" id="KW-1185">Reference proteome</keyword>
<feature type="coiled-coil region" evidence="1">
    <location>
        <begin position="535"/>
        <end position="607"/>
    </location>
</feature>
<evidence type="ECO:0000313" key="4">
    <source>
        <dbReference type="EMBL" id="KAH7575975.1"/>
    </source>
</evidence>
<protein>
    <recommendedName>
        <fullName evidence="3">DUF1985 domain-containing protein</fullName>
    </recommendedName>
</protein>
<evidence type="ECO:0000313" key="5">
    <source>
        <dbReference type="Proteomes" id="UP000827721"/>
    </source>
</evidence>
<keyword evidence="1" id="KW-0175">Coiled coil</keyword>
<sequence length="654" mass="74295">MLFFLTCFHLQKTMATKLVPKIEVADFFRGRVTCLSSLMAICNIIWKLTESQKKMFECSCFGHLLEMNELVFPSQTVHELLLREVESPNTDEMWFKVGDNGIRFSIQEFCIVTGLNCGPYPSVVVDKKVTSFGLIDGLLNGDMNLDNTTLEDVFMKASFSDDLTMVKLALLYCLENVFLGREKGSPIDSEHIRLVDDLDQFNEYPWGRVCFEMTMSSLQNALKGRVQMLNDRDKKKSKQNWEAYSLQGFPWAFQVWAYEAIPTLGHKSAHKLACGLPRLVDWQSKRSPNYMELQKIFWQENLQTHAVLQPTPEEEQQRYWQHFISLGGASNELLTFVQGNATSAAAAPLSIDANAITNTMAVKKTEKRNPPIEDTVEQGLALQELPQSLPSTEELIENESTSPPLPCVSTVALQSSALASAPISTPLQGSVQPSIPSLDEAQAFFTKLAPILDESVENLLQSSQAMLDTPEDIWRAKCFLTQCRSSNFEFLMKPGRREQLNSSLELLLKNGYFPSSMLDFVRSFQMKFLRNTCIYSNCQESVKRANKNKEDAKALRGELAKSCNNFDQVMRDIQLRDDMIEELTKKLEEQKKLKADLEEQAKDLVKSSMASKDALARCVLNHNTLEKDKQDSKKLKADIDASWEEFRQKIARFF</sequence>
<name>A0ABQ8IH27_9ROSI</name>
<evidence type="ECO:0000256" key="1">
    <source>
        <dbReference type="SAM" id="Coils"/>
    </source>
</evidence>
<feature type="domain" description="DUF1985" evidence="3">
    <location>
        <begin position="81"/>
        <end position="217"/>
    </location>
</feature>
<feature type="chain" id="PRO_5047366159" description="DUF1985 domain-containing protein" evidence="2">
    <location>
        <begin position="16"/>
        <end position="654"/>
    </location>
</feature>
<dbReference type="Pfam" id="PF09331">
    <property type="entry name" value="DUF1985"/>
    <property type="match status" value="1"/>
</dbReference>
<dbReference type="PANTHER" id="PTHR48449:SF1">
    <property type="entry name" value="DUF1985 DOMAIN-CONTAINING PROTEIN"/>
    <property type="match status" value="1"/>
</dbReference>
<dbReference type="Proteomes" id="UP000827721">
    <property type="component" value="Unassembled WGS sequence"/>
</dbReference>
<keyword evidence="2" id="KW-0732">Signal</keyword>
<comment type="caution">
    <text evidence="4">The sequence shown here is derived from an EMBL/GenBank/DDBJ whole genome shotgun (WGS) entry which is preliminary data.</text>
</comment>
<dbReference type="InterPro" id="IPR015410">
    <property type="entry name" value="DUF1985"/>
</dbReference>
<feature type="signal peptide" evidence="2">
    <location>
        <begin position="1"/>
        <end position="15"/>
    </location>
</feature>